<proteinExistence type="predicted"/>
<accession>A0A1L3KI27</accession>
<reference evidence="1" key="1">
    <citation type="journal article" date="2016" name="Nature">
        <title>Redefining the invertebrate RNA virosphere.</title>
        <authorList>
            <person name="Shi M."/>
            <person name="Lin X.D."/>
            <person name="Tian J.H."/>
            <person name="Chen L.J."/>
            <person name="Chen X."/>
            <person name="Li C.X."/>
            <person name="Qin X.C."/>
            <person name="Li J."/>
            <person name="Cao J.P."/>
            <person name="Eden J.S."/>
            <person name="Buchmann J."/>
            <person name="Wang W."/>
            <person name="Xu J."/>
            <person name="Holmes E.C."/>
            <person name="Zhang Y.Z."/>
        </authorList>
    </citation>
    <scope>NUCLEOTIDE SEQUENCE</scope>
    <source>
        <strain evidence="1">BHSC167323</strain>
    </source>
</reference>
<name>A0A1L3KI27_9VIRU</name>
<protein>
    <submittedName>
        <fullName evidence="1">Uncharacterized protein</fullName>
    </submittedName>
</protein>
<organism evidence="1">
    <name type="scientific">Beihai levi-like virus 32</name>
    <dbReference type="NCBI Taxonomy" id="1922418"/>
    <lineage>
        <taxon>Viruses</taxon>
        <taxon>Riboviria</taxon>
    </lineage>
</organism>
<sequence length="131" mass="14449">MSKPIAIFKLRELSSDSTLFTLPGHSVTLPNTLGIVSHLPTPRKGNPGTVKTMRNLRKTILLGAGTASERAVPIVIKTETSFPVGTTEEDRAEVLKQMASFLIEEVKNNQELAYSGYVQDKYFIEDLVITE</sequence>
<dbReference type="EMBL" id="KX883479">
    <property type="protein sequence ID" value="APG77014.1"/>
    <property type="molecule type" value="Genomic_RNA"/>
</dbReference>
<evidence type="ECO:0000313" key="1">
    <source>
        <dbReference type="EMBL" id="APG77014.1"/>
    </source>
</evidence>